<keyword evidence="11" id="KW-1185">Reference proteome</keyword>
<dbReference type="InterPro" id="IPR038763">
    <property type="entry name" value="DHH_sf"/>
</dbReference>
<dbReference type="Gene3D" id="3.90.1640.30">
    <property type="match status" value="1"/>
</dbReference>
<feature type="domain" description="RecJ OB" evidence="9">
    <location>
        <begin position="488"/>
        <end position="598"/>
    </location>
</feature>
<evidence type="ECO:0000256" key="3">
    <source>
        <dbReference type="ARBA" id="ARBA00022722"/>
    </source>
</evidence>
<dbReference type="InterPro" id="IPR051673">
    <property type="entry name" value="SSDNA_exonuclease_RecJ"/>
</dbReference>
<organism evidence="10 11">
    <name type="scientific">Cohaesibacter celericrescens</name>
    <dbReference type="NCBI Taxonomy" id="2067669"/>
    <lineage>
        <taxon>Bacteria</taxon>
        <taxon>Pseudomonadati</taxon>
        <taxon>Pseudomonadota</taxon>
        <taxon>Alphaproteobacteria</taxon>
        <taxon>Hyphomicrobiales</taxon>
        <taxon>Cohaesibacteraceae</taxon>
    </lineage>
</organism>
<feature type="domain" description="DHHA1" evidence="8">
    <location>
        <begin position="381"/>
        <end position="475"/>
    </location>
</feature>
<keyword evidence="3" id="KW-0540">Nuclease</keyword>
<dbReference type="PANTHER" id="PTHR30255:SF2">
    <property type="entry name" value="SINGLE-STRANDED-DNA-SPECIFIC EXONUCLEASE RECJ"/>
    <property type="match status" value="1"/>
</dbReference>
<dbReference type="Pfam" id="PF17768">
    <property type="entry name" value="RecJ_OB"/>
    <property type="match status" value="1"/>
</dbReference>
<dbReference type="InterPro" id="IPR004610">
    <property type="entry name" value="RecJ"/>
</dbReference>
<keyword evidence="4" id="KW-0378">Hydrolase</keyword>
<dbReference type="OrthoDB" id="9809852at2"/>
<feature type="domain" description="DDH" evidence="7">
    <location>
        <begin position="99"/>
        <end position="258"/>
    </location>
</feature>
<dbReference type="Pfam" id="PF01368">
    <property type="entry name" value="DHH"/>
    <property type="match status" value="1"/>
</dbReference>
<dbReference type="InterPro" id="IPR003156">
    <property type="entry name" value="DHHA1_dom"/>
</dbReference>
<evidence type="ECO:0000256" key="1">
    <source>
        <dbReference type="ARBA" id="ARBA00005915"/>
    </source>
</evidence>
<evidence type="ECO:0000256" key="4">
    <source>
        <dbReference type="ARBA" id="ARBA00022801"/>
    </source>
</evidence>
<reference evidence="10 11" key="1">
    <citation type="submission" date="2018-01" db="EMBL/GenBank/DDBJ databases">
        <title>The draft genome sequence of Cohaesibacter sp. H1304.</title>
        <authorList>
            <person name="Wang N.-N."/>
            <person name="Du Z.-J."/>
        </authorList>
    </citation>
    <scope>NUCLEOTIDE SEQUENCE [LARGE SCALE GENOMIC DNA]</scope>
    <source>
        <strain evidence="10 11">H1304</strain>
    </source>
</reference>
<proteinExistence type="inferred from homology"/>
<comment type="similarity">
    <text evidence="1">Belongs to the RecJ family.</text>
</comment>
<dbReference type="InterPro" id="IPR041122">
    <property type="entry name" value="RecJ_OB"/>
</dbReference>
<name>A0A2N5XVY4_9HYPH</name>
<dbReference type="Gene3D" id="3.10.310.30">
    <property type="match status" value="1"/>
</dbReference>
<dbReference type="AlphaFoldDB" id="A0A2N5XVY4"/>
<evidence type="ECO:0000313" key="11">
    <source>
        <dbReference type="Proteomes" id="UP000234881"/>
    </source>
</evidence>
<evidence type="ECO:0000313" key="10">
    <source>
        <dbReference type="EMBL" id="PLW78654.1"/>
    </source>
</evidence>
<keyword evidence="6" id="KW-0175">Coiled coil</keyword>
<gene>
    <name evidence="10" type="primary">recJ</name>
    <name evidence="10" type="ORF">C0081_03465</name>
</gene>
<evidence type="ECO:0000256" key="6">
    <source>
        <dbReference type="SAM" id="Coils"/>
    </source>
</evidence>
<comment type="caution">
    <text evidence="10">The sequence shown here is derived from an EMBL/GenBank/DDBJ whole genome shotgun (WGS) entry which is preliminary data.</text>
</comment>
<dbReference type="PANTHER" id="PTHR30255">
    <property type="entry name" value="SINGLE-STRANDED-DNA-SPECIFIC EXONUCLEASE RECJ"/>
    <property type="match status" value="1"/>
</dbReference>
<evidence type="ECO:0000256" key="5">
    <source>
        <dbReference type="ARBA" id="ARBA00022839"/>
    </source>
</evidence>
<dbReference type="GO" id="GO:0008409">
    <property type="term" value="F:5'-3' exonuclease activity"/>
    <property type="evidence" value="ECO:0007669"/>
    <property type="project" value="InterPro"/>
</dbReference>
<evidence type="ECO:0000259" key="7">
    <source>
        <dbReference type="Pfam" id="PF01368"/>
    </source>
</evidence>
<dbReference type="Pfam" id="PF02272">
    <property type="entry name" value="DHHA1"/>
    <property type="match status" value="1"/>
</dbReference>
<evidence type="ECO:0000256" key="2">
    <source>
        <dbReference type="ARBA" id="ARBA00019841"/>
    </source>
</evidence>
<dbReference type="EMBL" id="PKUQ01000002">
    <property type="protein sequence ID" value="PLW78654.1"/>
    <property type="molecule type" value="Genomic_DNA"/>
</dbReference>
<protein>
    <recommendedName>
        <fullName evidence="2">Single-stranded-DNA-specific exonuclease RecJ</fullName>
    </recommendedName>
</protein>
<dbReference type="NCBIfam" id="TIGR00644">
    <property type="entry name" value="recJ"/>
    <property type="match status" value="1"/>
</dbReference>
<dbReference type="SUPFAM" id="SSF64182">
    <property type="entry name" value="DHH phosphoesterases"/>
    <property type="match status" value="1"/>
</dbReference>
<feature type="coiled-coil region" evidence="6">
    <location>
        <begin position="338"/>
        <end position="365"/>
    </location>
</feature>
<dbReference type="GO" id="GO:0003676">
    <property type="term" value="F:nucleic acid binding"/>
    <property type="evidence" value="ECO:0007669"/>
    <property type="project" value="InterPro"/>
</dbReference>
<accession>A0A2N5XVY4</accession>
<sequence length="604" mass="64965">MISNSSHSKAYLGVTRSAKERRWIEQLDVRGVELAGAIAQSQGIPDLVARVLVARGQDMDTAEDYLDPSLKRLMPDPSTMTDMDKAAERIVSAIVKGEKIAVFGDYDVDGATSSALMTLFLRHCGCEANIYIPDRIFEGYGPNPDAIDQLIDQKHTLIITVDCGATSFAALEQAQARETDVVVLDHHQVGEELPPCVALVNPNRHDDLSQLGHLAAVGVTFMALVAVNRLLRKSDFYKKGKCTPPDLLAWLDLVALGTVCDVVPLQGLNRAFVVKGLMVIRAHRNLGMSALQTVSRVSGPVSPYHLGFMLGPRINAGGRIGDAALGARLLTCNDQEESEHLAAELERLNKERQALEQIMLEEATAQADRQVMEDPDCVALVTSSPDWHAGIVGLLASRLKERFRRPAFAIAINANHEGTGSGRSILGSDLGSAVRAACADKLLVKGGGHSMAAGLTILEKDIPAFRQFLNERLSEQVKEARALDDLKIDAALSATGATEELVNLLEKAGPFGAGNPEPVFVFPAHKIAFADVVGQGGHIRCTISNNSGGKLKGICFRAADEPIGKLLLDHRGQSLHIAGTLSLDHWQGRPTVQLRIIDAAEVTA</sequence>
<keyword evidence="5 10" id="KW-0269">Exonuclease</keyword>
<dbReference type="Proteomes" id="UP000234881">
    <property type="component" value="Unassembled WGS sequence"/>
</dbReference>
<dbReference type="RefSeq" id="WP_101532419.1">
    <property type="nucleotide sequence ID" value="NZ_JBFHIU010000043.1"/>
</dbReference>
<dbReference type="InterPro" id="IPR001667">
    <property type="entry name" value="DDH_dom"/>
</dbReference>
<dbReference type="GO" id="GO:0006281">
    <property type="term" value="P:DNA repair"/>
    <property type="evidence" value="ECO:0007669"/>
    <property type="project" value="InterPro"/>
</dbReference>
<evidence type="ECO:0000259" key="8">
    <source>
        <dbReference type="Pfam" id="PF02272"/>
    </source>
</evidence>
<dbReference type="GO" id="GO:0006310">
    <property type="term" value="P:DNA recombination"/>
    <property type="evidence" value="ECO:0007669"/>
    <property type="project" value="InterPro"/>
</dbReference>
<evidence type="ECO:0000259" key="9">
    <source>
        <dbReference type="Pfam" id="PF17768"/>
    </source>
</evidence>